<dbReference type="FunFam" id="1.10.720.40:FF:000001">
    <property type="entry name" value="LEM domain containing 2, isoform CRA_a"/>
    <property type="match status" value="1"/>
</dbReference>
<accession>A0A3Q2E956</accession>
<evidence type="ECO:0000256" key="12">
    <source>
        <dbReference type="SAM" id="MobiDB-lite"/>
    </source>
</evidence>
<keyword evidence="4 13" id="KW-1133">Transmembrane helix</keyword>
<dbReference type="GO" id="GO:0030514">
    <property type="term" value="P:negative regulation of BMP signaling pathway"/>
    <property type="evidence" value="ECO:0007669"/>
    <property type="project" value="TreeGrafter"/>
</dbReference>
<dbReference type="Gene3D" id="1.10.10.1180">
    <property type="entry name" value="MAN1, winged-helix domain"/>
    <property type="match status" value="1"/>
</dbReference>
<proteinExistence type="predicted"/>
<dbReference type="GO" id="GO:0005637">
    <property type="term" value="C:nuclear inner membrane"/>
    <property type="evidence" value="ECO:0007669"/>
    <property type="project" value="UniProtKB-SubCell"/>
</dbReference>
<dbReference type="InterPro" id="IPR003887">
    <property type="entry name" value="LEM_dom"/>
</dbReference>
<dbReference type="PANTHER" id="PTHR13428">
    <property type="entry name" value="INNER NUCLEAR MEMBRANE PROTEIN MAN1 LEM DOMAIN CONTAINING PROTEIN"/>
    <property type="match status" value="1"/>
</dbReference>
<dbReference type="InterPro" id="IPR035979">
    <property type="entry name" value="RBD_domain_sf"/>
</dbReference>
<evidence type="ECO:0000256" key="10">
    <source>
        <dbReference type="ARBA" id="ARBA00067966"/>
    </source>
</evidence>
<reference evidence="15" key="1">
    <citation type="submission" date="2025-08" db="UniProtKB">
        <authorList>
            <consortium name="Ensembl"/>
        </authorList>
    </citation>
    <scope>IDENTIFICATION</scope>
</reference>
<evidence type="ECO:0000256" key="4">
    <source>
        <dbReference type="ARBA" id="ARBA00022989"/>
    </source>
</evidence>
<keyword evidence="6 13" id="KW-0472">Membrane</keyword>
<evidence type="ECO:0000256" key="11">
    <source>
        <dbReference type="ARBA" id="ARBA00081981"/>
    </source>
</evidence>
<dbReference type="InterPro" id="IPR041885">
    <property type="entry name" value="MAN1_winged_helix_dom"/>
</dbReference>
<dbReference type="SMART" id="SM00540">
    <property type="entry name" value="LEM"/>
    <property type="match status" value="1"/>
</dbReference>
<sequence>MASTQITDEELFSQLKFYGFSPGPVTENTRPVYLKKLKKFLEEQQQQQREQRGKGRGGSTGAPRPGRHDVRRLSSGRRPGLKSSVLGFSSDESDAETPLKRTALDYTKRTGRNQNQPPAEANRKAALKGDSFPAPDGQPAAALGRGTGNRSRPDGEELSDEEEPNSRPVNGRRSAPLSSSKLAGDYSDSEEEEVGAPGGPEPDRRSLELRRISTAGPFGPHADGRGSRGKNCSPPGSRSMAGGREEDGERMRRADLEASGGSGRHMFPRKPLYVPLDPQSRPCENNHVNSEEGPPRRSSAGTRQRFPAYRSPAPGGFSNHSPLPNHAGPKKKVSAPEDDLLLQFHREGQGPSGSFSAHYLSMFLLTAACLFFLLLGLLYIRMRGSGAPGGEGLIKSHPFGSDFDASYDEAEREVILKLLLSLHDHLAVVAGHHDCGDQRFPNRSLSREKVAEYLEAQDGAFKGFIDVSLEWIIRTNQDVGIRLSGSDDPVTDVSEISWLESTHPRMPFACRFRRAFLSVVSKVVLVVVVVGLAWSAVCYVKHRWRREEEETRQMYDMVERIIDVLRTHGEACQENRDLEPYLPIPHVRDSLLQPQDRRKMNTVWNRAVKFLSANESRIRTETQTIKGADFLVWRWIQPSLSCDKSKVWQGKAFPLDRRNSPPNSLTPCLKIRNMFDPDMEVGDSWDVAIQEAILEKCSDNDGIVHISVDKNSKEGCVYVKCLSAEHSGKAFKALHGSWFDGKLHAEVTGSLWAVLPD</sequence>
<evidence type="ECO:0000256" key="13">
    <source>
        <dbReference type="SAM" id="Phobius"/>
    </source>
</evidence>
<dbReference type="SUPFAM" id="SSF63451">
    <property type="entry name" value="LEM domain"/>
    <property type="match status" value="1"/>
</dbReference>
<dbReference type="InterPro" id="IPR012677">
    <property type="entry name" value="Nucleotide-bd_a/b_plait_sf"/>
</dbReference>
<feature type="transmembrane region" description="Helical" evidence="13">
    <location>
        <begin position="515"/>
        <end position="537"/>
    </location>
</feature>
<dbReference type="InterPro" id="IPR018996">
    <property type="entry name" value="Man1/Src1-like_C"/>
</dbReference>
<comment type="subcellular location">
    <subcellularLocation>
        <location evidence="1">Nucleus inner membrane</location>
        <topology evidence="1">Multi-pass membrane protein</topology>
    </subcellularLocation>
</comment>
<dbReference type="CDD" id="cd12286">
    <property type="entry name" value="RRM_Man1"/>
    <property type="match status" value="1"/>
</dbReference>
<dbReference type="InterPro" id="IPR034394">
    <property type="entry name" value="Man1_RRM"/>
</dbReference>
<feature type="domain" description="LEM" evidence="14">
    <location>
        <begin position="1"/>
        <end position="44"/>
    </location>
</feature>
<reference evidence="15" key="2">
    <citation type="submission" date="2025-09" db="UniProtKB">
        <authorList>
            <consortium name="Ensembl"/>
        </authorList>
    </citation>
    <scope>IDENTIFICATION</scope>
</reference>
<keyword evidence="16" id="KW-1185">Reference proteome</keyword>
<evidence type="ECO:0000256" key="6">
    <source>
        <dbReference type="ARBA" id="ARBA00023136"/>
    </source>
</evidence>
<evidence type="ECO:0000313" key="15">
    <source>
        <dbReference type="Ensembl" id="ENSCVAP00000028928.1"/>
    </source>
</evidence>
<dbReference type="Proteomes" id="UP000265020">
    <property type="component" value="Unassembled WGS sequence"/>
</dbReference>
<feature type="compositionally biased region" description="Basic and acidic residues" evidence="12">
    <location>
        <begin position="243"/>
        <end position="256"/>
    </location>
</feature>
<feature type="transmembrane region" description="Helical" evidence="13">
    <location>
        <begin position="359"/>
        <end position="380"/>
    </location>
</feature>
<evidence type="ECO:0000313" key="16">
    <source>
        <dbReference type="Proteomes" id="UP000265020"/>
    </source>
</evidence>
<dbReference type="FunFam" id="1.10.10.1180:FF:000001">
    <property type="entry name" value="inner nuclear membrane protein Man1"/>
    <property type="match status" value="1"/>
</dbReference>
<evidence type="ECO:0000256" key="3">
    <source>
        <dbReference type="ARBA" id="ARBA00022692"/>
    </source>
</evidence>
<dbReference type="PANTHER" id="PTHR13428:SF10">
    <property type="entry name" value="INNER NUCLEAR MEMBRANE PROTEIN MAN1"/>
    <property type="match status" value="1"/>
</dbReference>
<dbReference type="AlphaFoldDB" id="A0A3Q2E956"/>
<protein>
    <recommendedName>
        <fullName evidence="10">Inner nuclear membrane protein Man1</fullName>
    </recommendedName>
    <alternativeName>
        <fullName evidence="11">LEM domain-containing protein 3</fullName>
    </alternativeName>
</protein>
<evidence type="ECO:0000256" key="2">
    <source>
        <dbReference type="ARBA" id="ARBA00022553"/>
    </source>
</evidence>
<comment type="function">
    <text evidence="8">Can function as a specific repressor of TGF-beta, activin, and BMP signaling through its interaction with the R-SMAD proteins. Antagonizes TGF-beta-induced cell proliferation arrest.</text>
</comment>
<dbReference type="GO" id="GO:0006998">
    <property type="term" value="P:nuclear envelope organization"/>
    <property type="evidence" value="ECO:0007669"/>
    <property type="project" value="TreeGrafter"/>
</dbReference>
<evidence type="ECO:0000256" key="1">
    <source>
        <dbReference type="ARBA" id="ARBA00004473"/>
    </source>
</evidence>
<dbReference type="InterPro" id="IPR011015">
    <property type="entry name" value="LEM/LEM-like_dom_sf"/>
</dbReference>
<dbReference type="Pfam" id="PF03020">
    <property type="entry name" value="LEM"/>
    <property type="match status" value="1"/>
</dbReference>
<evidence type="ECO:0000256" key="5">
    <source>
        <dbReference type="ARBA" id="ARBA00023125"/>
    </source>
</evidence>
<evidence type="ECO:0000256" key="9">
    <source>
        <dbReference type="ARBA" id="ARBA00063273"/>
    </source>
</evidence>
<dbReference type="STRING" id="28743.ENSCVAP00000028928"/>
<dbReference type="GO" id="GO:0061300">
    <property type="term" value="P:cerebellum vasculature development"/>
    <property type="evidence" value="ECO:0007669"/>
    <property type="project" value="Ensembl"/>
</dbReference>
<dbReference type="GeneTree" id="ENSGT00940000157643"/>
<keyword evidence="2" id="KW-0597">Phosphoprotein</keyword>
<evidence type="ECO:0000256" key="8">
    <source>
        <dbReference type="ARBA" id="ARBA00057490"/>
    </source>
</evidence>
<comment type="subunit">
    <text evidence="9">Interacts with SMAD1, SMAD2, SMAD3 and SMAD5. Binds to both phosphorylated and unphosphorylated R-SMADS.</text>
</comment>
<evidence type="ECO:0000256" key="7">
    <source>
        <dbReference type="ARBA" id="ARBA00023242"/>
    </source>
</evidence>
<name>A0A3Q2E956_CYPVA</name>
<feature type="compositionally biased region" description="Basic and acidic residues" evidence="12">
    <location>
        <begin position="201"/>
        <end position="211"/>
    </location>
</feature>
<dbReference type="Ensembl" id="ENSCVAT00000030845.1">
    <property type="protein sequence ID" value="ENSCVAP00000028928.1"/>
    <property type="gene ID" value="ENSCVAG00000016344.1"/>
</dbReference>
<dbReference type="Gene3D" id="3.30.70.330">
    <property type="match status" value="1"/>
</dbReference>
<dbReference type="SUPFAM" id="SSF54928">
    <property type="entry name" value="RNA-binding domain, RBD"/>
    <property type="match status" value="1"/>
</dbReference>
<feature type="region of interest" description="Disordered" evidence="12">
    <location>
        <begin position="38"/>
        <end position="334"/>
    </location>
</feature>
<dbReference type="PROSITE" id="PS50954">
    <property type="entry name" value="LEM"/>
    <property type="match status" value="1"/>
</dbReference>
<keyword evidence="5" id="KW-0238">DNA-binding</keyword>
<dbReference type="GO" id="GO:0031490">
    <property type="term" value="F:chromatin DNA binding"/>
    <property type="evidence" value="ECO:0007669"/>
    <property type="project" value="TreeGrafter"/>
</dbReference>
<keyword evidence="3 13" id="KW-0812">Transmembrane</keyword>
<evidence type="ECO:0000259" key="14">
    <source>
        <dbReference type="PROSITE" id="PS50954"/>
    </source>
</evidence>
<dbReference type="Gene3D" id="1.10.720.40">
    <property type="match status" value="1"/>
</dbReference>
<dbReference type="FunFam" id="3.30.70.330:FF:000176">
    <property type="entry name" value="Inner nuclear membrane protein Man1"/>
    <property type="match status" value="1"/>
</dbReference>
<keyword evidence="7" id="KW-0539">Nucleus</keyword>
<dbReference type="Pfam" id="PF09402">
    <property type="entry name" value="MSC"/>
    <property type="match status" value="1"/>
</dbReference>
<feature type="compositionally biased region" description="Basic and acidic residues" evidence="12">
    <location>
        <begin position="97"/>
        <end position="108"/>
    </location>
</feature>
<dbReference type="OMA" id="CIVLRYM"/>
<dbReference type="InterPro" id="IPR052277">
    <property type="entry name" value="INM_ESCRT-Associated"/>
</dbReference>
<organism evidence="15 16">
    <name type="scientific">Cyprinodon variegatus</name>
    <name type="common">Sheepshead minnow</name>
    <dbReference type="NCBI Taxonomy" id="28743"/>
    <lineage>
        <taxon>Eukaryota</taxon>
        <taxon>Metazoa</taxon>
        <taxon>Chordata</taxon>
        <taxon>Craniata</taxon>
        <taxon>Vertebrata</taxon>
        <taxon>Euteleostomi</taxon>
        <taxon>Actinopterygii</taxon>
        <taxon>Neopterygii</taxon>
        <taxon>Teleostei</taxon>
        <taxon>Neoteleostei</taxon>
        <taxon>Acanthomorphata</taxon>
        <taxon>Ovalentaria</taxon>
        <taxon>Atherinomorphae</taxon>
        <taxon>Cyprinodontiformes</taxon>
        <taxon>Cyprinodontidae</taxon>
        <taxon>Cyprinodon</taxon>
    </lineage>
</organism>